<dbReference type="Pfam" id="PF01535">
    <property type="entry name" value="PPR"/>
    <property type="match status" value="4"/>
</dbReference>
<reference evidence="4" key="2">
    <citation type="journal article" date="2022" name="Hortic Res">
        <title>The genome of Dioscorea zingiberensis sheds light on the biosynthesis, origin and evolution of the medicinally important diosgenin saponins.</title>
        <authorList>
            <person name="Li Y."/>
            <person name="Tan C."/>
            <person name="Li Z."/>
            <person name="Guo J."/>
            <person name="Li S."/>
            <person name="Chen X."/>
            <person name="Wang C."/>
            <person name="Dai X."/>
            <person name="Yang H."/>
            <person name="Song W."/>
            <person name="Hou L."/>
            <person name="Xu J."/>
            <person name="Tong Z."/>
            <person name="Xu A."/>
            <person name="Yuan X."/>
            <person name="Wang W."/>
            <person name="Yang Q."/>
            <person name="Chen L."/>
            <person name="Sun Z."/>
            <person name="Wang K."/>
            <person name="Pan B."/>
            <person name="Chen J."/>
            <person name="Bao Y."/>
            <person name="Liu F."/>
            <person name="Qi X."/>
            <person name="Gang D.R."/>
            <person name="Wen J."/>
            <person name="Li J."/>
        </authorList>
    </citation>
    <scope>NUCLEOTIDE SEQUENCE</scope>
    <source>
        <strain evidence="4">Dzin_1.0</strain>
    </source>
</reference>
<evidence type="ECO:0000256" key="3">
    <source>
        <dbReference type="PROSITE-ProRule" id="PRU00708"/>
    </source>
</evidence>
<keyword evidence="2" id="KW-0677">Repeat</keyword>
<protein>
    <recommendedName>
        <fullName evidence="6">Pentatricopeptide repeat-containing protein</fullName>
    </recommendedName>
</protein>
<reference evidence="4" key="1">
    <citation type="submission" date="2021-03" db="EMBL/GenBank/DDBJ databases">
        <authorList>
            <person name="Li Z."/>
            <person name="Yang C."/>
        </authorList>
    </citation>
    <scope>NUCLEOTIDE SEQUENCE</scope>
    <source>
        <strain evidence="4">Dzin_1.0</strain>
        <tissue evidence="4">Leaf</tissue>
    </source>
</reference>
<dbReference type="Gene3D" id="1.25.40.10">
    <property type="entry name" value="Tetratricopeptide repeat domain"/>
    <property type="match status" value="3"/>
</dbReference>
<dbReference type="PANTHER" id="PTHR47939:SF5">
    <property type="entry name" value="PENTACOTRIPEPTIDE-REPEAT REGION OF PRORP DOMAIN-CONTAINING PROTEIN"/>
    <property type="match status" value="1"/>
</dbReference>
<feature type="repeat" description="PPR" evidence="3">
    <location>
        <begin position="289"/>
        <end position="323"/>
    </location>
</feature>
<dbReference type="InterPro" id="IPR050667">
    <property type="entry name" value="PPR-containing_protein"/>
</dbReference>
<dbReference type="InterPro" id="IPR002885">
    <property type="entry name" value="PPR_rpt"/>
</dbReference>
<comment type="caution">
    <text evidence="4">The sequence shown here is derived from an EMBL/GenBank/DDBJ whole genome shotgun (WGS) entry which is preliminary data.</text>
</comment>
<dbReference type="OrthoDB" id="185373at2759"/>
<comment type="similarity">
    <text evidence="1">Belongs to the PPR family. P subfamily.</text>
</comment>
<dbReference type="PANTHER" id="PTHR47939">
    <property type="entry name" value="MEMBRANE-ASSOCIATED SALT-INDUCIBLE PROTEIN-LIKE"/>
    <property type="match status" value="1"/>
</dbReference>
<proteinExistence type="inferred from homology"/>
<feature type="repeat" description="PPR" evidence="3">
    <location>
        <begin position="460"/>
        <end position="494"/>
    </location>
</feature>
<dbReference type="PROSITE" id="PS51375">
    <property type="entry name" value="PPR"/>
    <property type="match status" value="5"/>
</dbReference>
<dbReference type="Pfam" id="PF13041">
    <property type="entry name" value="PPR_2"/>
    <property type="match status" value="1"/>
</dbReference>
<dbReference type="EMBL" id="JAGGNH010000001">
    <property type="protein sequence ID" value="KAJ0989836.1"/>
    <property type="molecule type" value="Genomic_DNA"/>
</dbReference>
<evidence type="ECO:0000313" key="4">
    <source>
        <dbReference type="EMBL" id="KAJ0989836.1"/>
    </source>
</evidence>
<gene>
    <name evidence="4" type="ORF">J5N97_008192</name>
</gene>
<dbReference type="InterPro" id="IPR011990">
    <property type="entry name" value="TPR-like_helical_dom_sf"/>
</dbReference>
<dbReference type="NCBIfam" id="TIGR00756">
    <property type="entry name" value="PPR"/>
    <property type="match status" value="5"/>
</dbReference>
<feature type="repeat" description="PPR" evidence="3">
    <location>
        <begin position="359"/>
        <end position="393"/>
    </location>
</feature>
<feature type="repeat" description="PPR" evidence="3">
    <location>
        <begin position="425"/>
        <end position="459"/>
    </location>
</feature>
<evidence type="ECO:0000256" key="1">
    <source>
        <dbReference type="ARBA" id="ARBA00007626"/>
    </source>
</evidence>
<evidence type="ECO:0000256" key="2">
    <source>
        <dbReference type="ARBA" id="ARBA00022737"/>
    </source>
</evidence>
<evidence type="ECO:0000313" key="5">
    <source>
        <dbReference type="Proteomes" id="UP001085076"/>
    </source>
</evidence>
<keyword evidence="5" id="KW-1185">Reference proteome</keyword>
<sequence length="536" mass="61632">MALIFSLLRRRVKLPSSSSLFLHPNSHPLHLTHFSSSSSPPKLPPLNPSSRTHLQDPTFFPPIPAKTDFDSDFEEPTTSFSDPELPILLNLISQSKSKALSQQEALQVIRTSFGSEPSKRLVCSALWGLRWDWESAFLVFLWGSECVSDCLWAWRLMIWVLGKNGRFDLAWRVVRRMHRRSILNRGAMVVLMERYAAANESSKAIKTFHAMEKFKIDADSTAFYALLCALCKNKNVEEAEELLLLNRKFYPLEAGSFNIILNGWCNIIVDIAEAKRVWREMSNCCITPDGTSYTHMISCFSKVGNLFDSLRLYDEMKRRGWVPNLVVYNALIYVLTREKCLKDAHNIFDKIVQEGLEPDVQTYNSMICPLCENHELEEAHRIMDNMIKRNIAPTIETYHAFAKAESIDGTLRLIKKMSDVGCGPNGYTFSLILAKFIRMNECGNALQIWSEMRRNNVIPESSHYTQLIEGLIQHGWILKALELHNEMKSKGLPNHPKFEKIFEAFISENKNHWGRGKEYIARPHGKNKNLERTKIY</sequence>
<evidence type="ECO:0008006" key="6">
    <source>
        <dbReference type="Google" id="ProtNLM"/>
    </source>
</evidence>
<organism evidence="4 5">
    <name type="scientific">Dioscorea zingiberensis</name>
    <dbReference type="NCBI Taxonomy" id="325984"/>
    <lineage>
        <taxon>Eukaryota</taxon>
        <taxon>Viridiplantae</taxon>
        <taxon>Streptophyta</taxon>
        <taxon>Embryophyta</taxon>
        <taxon>Tracheophyta</taxon>
        <taxon>Spermatophyta</taxon>
        <taxon>Magnoliopsida</taxon>
        <taxon>Liliopsida</taxon>
        <taxon>Dioscoreales</taxon>
        <taxon>Dioscoreaceae</taxon>
        <taxon>Dioscorea</taxon>
    </lineage>
</organism>
<name>A0A9D5HVP2_9LILI</name>
<dbReference type="Proteomes" id="UP001085076">
    <property type="component" value="Miscellaneous, Linkage group lg01"/>
</dbReference>
<feature type="repeat" description="PPR" evidence="3">
    <location>
        <begin position="324"/>
        <end position="358"/>
    </location>
</feature>
<accession>A0A9D5HVP2</accession>
<dbReference type="AlphaFoldDB" id="A0A9D5HVP2"/>